<dbReference type="PROSITE" id="PS50280">
    <property type="entry name" value="SET"/>
    <property type="match status" value="1"/>
</dbReference>
<evidence type="ECO:0000256" key="4">
    <source>
        <dbReference type="SAM" id="MobiDB-lite"/>
    </source>
</evidence>
<reference evidence="6 7" key="1">
    <citation type="submission" date="2024-01" db="EMBL/GenBank/DDBJ databases">
        <title>Comparative genomics of Cryptococcus and Kwoniella reveals pathogenesis evolution and contrasting modes of karyotype evolution via chromosome fusion or intercentromeric recombination.</title>
        <authorList>
            <person name="Coelho M.A."/>
            <person name="David-Palma M."/>
            <person name="Shea T."/>
            <person name="Bowers K."/>
            <person name="McGinley-Smith S."/>
            <person name="Mohammad A.W."/>
            <person name="Gnirke A."/>
            <person name="Yurkov A.M."/>
            <person name="Nowrousian M."/>
            <person name="Sun S."/>
            <person name="Cuomo C.A."/>
            <person name="Heitman J."/>
        </authorList>
    </citation>
    <scope>NUCLEOTIDE SEQUENCE [LARGE SCALE GENOMIC DNA]</scope>
    <source>
        <strain evidence="6">CBS 11374</strain>
    </source>
</reference>
<feature type="compositionally biased region" description="Polar residues" evidence="4">
    <location>
        <begin position="294"/>
        <end position="306"/>
    </location>
</feature>
<feature type="region of interest" description="Disordered" evidence="4">
    <location>
        <begin position="282"/>
        <end position="323"/>
    </location>
</feature>
<keyword evidence="1" id="KW-0489">Methyltransferase</keyword>
<evidence type="ECO:0000256" key="1">
    <source>
        <dbReference type="ARBA" id="ARBA00022603"/>
    </source>
</evidence>
<dbReference type="RefSeq" id="XP_062792233.1">
    <property type="nucleotide sequence ID" value="XM_062936182.1"/>
</dbReference>
<keyword evidence="7" id="KW-1185">Reference proteome</keyword>
<feature type="compositionally biased region" description="Basic and acidic residues" evidence="4">
    <location>
        <begin position="393"/>
        <end position="407"/>
    </location>
</feature>
<dbReference type="InterPro" id="IPR050600">
    <property type="entry name" value="SETD3_SETD6_MTase"/>
</dbReference>
<keyword evidence="2" id="KW-0808">Transferase</keyword>
<dbReference type="GeneID" id="87956596"/>
<sequence length="598" mass="67036">MNKSGEQGYESLIKWLEEKHPGFKSNLYLREVPGLERGLTSSHKLQAGDTLLHIPSTCMLNPLTLLPNSPIPKHLFPQTQPSSSSSSKASVSNTSRSPSEAKRARISLSTSSSSSPSRKLDTTQLLTLHLALTKDPKHRYESDWKVYIDTLPQSFRPWHPLTWVVKPDLDEDEEDWKWWNCLYQIGLSESAKMKIDDVRERFEKDYEILIEVLKEEDPFKSQNLVKEIGKEEILWAWLNVNTRSISIPLNIPGPSERNNHTLVPIMDFINHSSDPSIITPRVKQLAAPSRQRTRSTSKPSTASTDSVFLPSPPLTNASANGSRLGTANGTGIGLRKADQHLLPGKIDLRLVCPDRGLDEGEEVFFEYGGHSSEMLFAEYGFCEIPKTPVPTSSKRDLHDETDIKVEGLNDGSLTSVTQVNRDGDQKPNDEDTTGWLTMRYGEVDVTPYIRELWDEQDDEEQEEKKQVLEGIGCWGGNTLHASPSPPHPAHSLLMTLRVLHLPSTSPRLPNVSKGLVTYVSPSNETSAMLTLEDICKGAVKNAEKRSKVVQRLDVDVKDKLQSDTEKKGILQMLKAMCQEEQVICKAVLERLENGEEFS</sequence>
<dbReference type="Pfam" id="PF09273">
    <property type="entry name" value="Rubis-subs-bind"/>
    <property type="match status" value="1"/>
</dbReference>
<dbReference type="Gene3D" id="3.90.1410.10">
    <property type="entry name" value="set domain protein methyltransferase, domain 1"/>
    <property type="match status" value="1"/>
</dbReference>
<gene>
    <name evidence="6" type="ORF">IL334_004465</name>
</gene>
<feature type="domain" description="SET" evidence="5">
    <location>
        <begin position="25"/>
        <end position="368"/>
    </location>
</feature>
<feature type="region of interest" description="Disordered" evidence="4">
    <location>
        <begin position="71"/>
        <end position="118"/>
    </location>
</feature>
<dbReference type="EMBL" id="CP141885">
    <property type="protein sequence ID" value="WRT67493.1"/>
    <property type="molecule type" value="Genomic_DNA"/>
</dbReference>
<evidence type="ECO:0000256" key="2">
    <source>
        <dbReference type="ARBA" id="ARBA00022679"/>
    </source>
</evidence>
<proteinExistence type="predicted"/>
<keyword evidence="3" id="KW-0949">S-adenosyl-L-methionine</keyword>
<accession>A0ABZ1D0E6</accession>
<evidence type="ECO:0000313" key="7">
    <source>
        <dbReference type="Proteomes" id="UP001329825"/>
    </source>
</evidence>
<feature type="region of interest" description="Disordered" evidence="4">
    <location>
        <begin position="387"/>
        <end position="434"/>
    </location>
</feature>
<protein>
    <recommendedName>
        <fullName evidence="5">SET domain-containing protein</fullName>
    </recommendedName>
</protein>
<feature type="compositionally biased region" description="Low complexity" evidence="4">
    <location>
        <begin position="107"/>
        <end position="118"/>
    </location>
</feature>
<organism evidence="6 7">
    <name type="scientific">Kwoniella shivajii</name>
    <dbReference type="NCBI Taxonomy" id="564305"/>
    <lineage>
        <taxon>Eukaryota</taxon>
        <taxon>Fungi</taxon>
        <taxon>Dikarya</taxon>
        <taxon>Basidiomycota</taxon>
        <taxon>Agaricomycotina</taxon>
        <taxon>Tremellomycetes</taxon>
        <taxon>Tremellales</taxon>
        <taxon>Cryptococcaceae</taxon>
        <taxon>Kwoniella</taxon>
    </lineage>
</organism>
<feature type="compositionally biased region" description="Polar residues" evidence="4">
    <location>
        <begin position="314"/>
        <end position="323"/>
    </location>
</feature>
<name>A0ABZ1D0E6_9TREE</name>
<feature type="compositionally biased region" description="Polar residues" evidence="4">
    <location>
        <begin position="411"/>
        <end position="420"/>
    </location>
</feature>
<dbReference type="InterPro" id="IPR001214">
    <property type="entry name" value="SET_dom"/>
</dbReference>
<feature type="compositionally biased region" description="Low complexity" evidence="4">
    <location>
        <begin position="82"/>
        <end position="97"/>
    </location>
</feature>
<dbReference type="InterPro" id="IPR046341">
    <property type="entry name" value="SET_dom_sf"/>
</dbReference>
<evidence type="ECO:0000259" key="5">
    <source>
        <dbReference type="PROSITE" id="PS50280"/>
    </source>
</evidence>
<dbReference type="PANTHER" id="PTHR13271">
    <property type="entry name" value="UNCHARACTERIZED PUTATIVE METHYLTRANSFERASE"/>
    <property type="match status" value="1"/>
</dbReference>
<dbReference type="Proteomes" id="UP001329825">
    <property type="component" value="Chromosome 5"/>
</dbReference>
<evidence type="ECO:0000256" key="3">
    <source>
        <dbReference type="ARBA" id="ARBA00022691"/>
    </source>
</evidence>
<dbReference type="InterPro" id="IPR015353">
    <property type="entry name" value="Rubisco_LSMT_subst-bd"/>
</dbReference>
<dbReference type="PANTHER" id="PTHR13271:SF47">
    <property type="entry name" value="ACTIN-HISTIDINE N-METHYLTRANSFERASE"/>
    <property type="match status" value="1"/>
</dbReference>
<evidence type="ECO:0000313" key="6">
    <source>
        <dbReference type="EMBL" id="WRT67493.1"/>
    </source>
</evidence>
<dbReference type="SUPFAM" id="SSF82199">
    <property type="entry name" value="SET domain"/>
    <property type="match status" value="1"/>
</dbReference>